<feature type="compositionally biased region" description="Basic residues" evidence="1">
    <location>
        <begin position="437"/>
        <end position="459"/>
    </location>
</feature>
<evidence type="ECO:0000313" key="3">
    <source>
        <dbReference type="EMBL" id="GGH34037.1"/>
    </source>
</evidence>
<dbReference type="PANTHER" id="PTHR12526:SF630">
    <property type="entry name" value="GLYCOSYLTRANSFERASE"/>
    <property type="match status" value="1"/>
</dbReference>
<evidence type="ECO:0000256" key="1">
    <source>
        <dbReference type="SAM" id="MobiDB-lite"/>
    </source>
</evidence>
<protein>
    <recommendedName>
        <fullName evidence="2">Glycosyl transferase family 1 domain-containing protein</fullName>
    </recommendedName>
</protein>
<name>A0ABQ1YRW0_9BACL</name>
<proteinExistence type="predicted"/>
<gene>
    <name evidence="3" type="ORF">GCM10008013_39540</name>
</gene>
<dbReference type="Proteomes" id="UP000659344">
    <property type="component" value="Unassembled WGS sequence"/>
</dbReference>
<dbReference type="SUPFAM" id="SSF53756">
    <property type="entry name" value="UDP-Glycosyltransferase/glycogen phosphorylase"/>
    <property type="match status" value="1"/>
</dbReference>
<feature type="region of interest" description="Disordered" evidence="1">
    <location>
        <begin position="437"/>
        <end position="485"/>
    </location>
</feature>
<evidence type="ECO:0000259" key="2">
    <source>
        <dbReference type="Pfam" id="PF00534"/>
    </source>
</evidence>
<evidence type="ECO:0000313" key="4">
    <source>
        <dbReference type="Proteomes" id="UP000659344"/>
    </source>
</evidence>
<organism evidence="3 4">
    <name type="scientific">Paenibacillus segetis</name>
    <dbReference type="NCBI Taxonomy" id="1325360"/>
    <lineage>
        <taxon>Bacteria</taxon>
        <taxon>Bacillati</taxon>
        <taxon>Bacillota</taxon>
        <taxon>Bacilli</taxon>
        <taxon>Bacillales</taxon>
        <taxon>Paenibacillaceae</taxon>
        <taxon>Paenibacillus</taxon>
    </lineage>
</organism>
<sequence length="485" mass="55082">MMSDGKKLMLFSHVCNTRNITGAEKLLFFIARKLSAHFECTIVAPNEGRLTQLARGSELRVIIMETPMIYGMCFPYENLIQDVEDMGSNHATAKMVALLKEENPDYVFVNTCVNVIPAMAAKHLGIPVIWHITEIVQNNGFINNSVWIINKYSDWILGISESTLAPFKDSPMEEKLSLLYPSWESGEFQPAHWPKLRRRKRWEWGINPRQKVIGYISSFLVKDKGPEHFVKTAISIGKQYPESRFVIIGAKVDRSFYRSLKQSAKDAGLSKHFIFIECELSIEAAYCAMDIVIVPSLLNEGFGMTAMEAMIFGKPVVAYASGGLKEILESTGSGDYLAPTGDIEVLTAKVSGLLQSTDMMEKVGLENQIQVEAKFGSSVYEDRFMQFVECIYQLKGNQIPLTVVQLLPTKHDIASPGIATRKKRGRERRIRITKKRLRRRHSGKRRVVHARKSSHKKLIRRSEKLARSRKQVRRRSNSTRQGVRI</sequence>
<dbReference type="Pfam" id="PF00534">
    <property type="entry name" value="Glycos_transf_1"/>
    <property type="match status" value="1"/>
</dbReference>
<dbReference type="InterPro" id="IPR001296">
    <property type="entry name" value="Glyco_trans_1"/>
</dbReference>
<feature type="domain" description="Glycosyl transferase family 1" evidence="2">
    <location>
        <begin position="198"/>
        <end position="363"/>
    </location>
</feature>
<reference evidence="4" key="1">
    <citation type="journal article" date="2019" name="Int. J. Syst. Evol. Microbiol.">
        <title>The Global Catalogue of Microorganisms (GCM) 10K type strain sequencing project: providing services to taxonomists for standard genome sequencing and annotation.</title>
        <authorList>
            <consortium name="The Broad Institute Genomics Platform"/>
            <consortium name="The Broad Institute Genome Sequencing Center for Infectious Disease"/>
            <person name="Wu L."/>
            <person name="Ma J."/>
        </authorList>
    </citation>
    <scope>NUCLEOTIDE SEQUENCE [LARGE SCALE GENOMIC DNA]</scope>
    <source>
        <strain evidence="4">CGMCC 1.12769</strain>
    </source>
</reference>
<dbReference type="PANTHER" id="PTHR12526">
    <property type="entry name" value="GLYCOSYLTRANSFERASE"/>
    <property type="match status" value="1"/>
</dbReference>
<accession>A0ABQ1YRW0</accession>
<dbReference type="Gene3D" id="3.40.50.2000">
    <property type="entry name" value="Glycogen Phosphorylase B"/>
    <property type="match status" value="2"/>
</dbReference>
<dbReference type="EMBL" id="BMFT01000003">
    <property type="protein sequence ID" value="GGH34037.1"/>
    <property type="molecule type" value="Genomic_DNA"/>
</dbReference>
<comment type="caution">
    <text evidence="3">The sequence shown here is derived from an EMBL/GenBank/DDBJ whole genome shotgun (WGS) entry which is preliminary data.</text>
</comment>
<keyword evidence="4" id="KW-1185">Reference proteome</keyword>
<dbReference type="CDD" id="cd03801">
    <property type="entry name" value="GT4_PimA-like"/>
    <property type="match status" value="1"/>
</dbReference>
<feature type="compositionally biased region" description="Basic residues" evidence="1">
    <location>
        <begin position="467"/>
        <end position="477"/>
    </location>
</feature>